<evidence type="ECO:0008006" key="3">
    <source>
        <dbReference type="Google" id="ProtNLM"/>
    </source>
</evidence>
<dbReference type="RefSeq" id="WP_016518770.1">
    <property type="nucleotide sequence ID" value="NZ_KE332512.1"/>
</dbReference>
<dbReference type="HOGENOM" id="CLU_120866_1_0_12"/>
<accession>S3LR14</accession>
<dbReference type="EMBL" id="ATFC01000008">
    <property type="protein sequence ID" value="EPF46782.1"/>
    <property type="molecule type" value="Genomic_DNA"/>
</dbReference>
<dbReference type="Proteomes" id="UP000014605">
    <property type="component" value="Unassembled WGS sequence"/>
</dbReference>
<organism evidence="1 2">
    <name type="scientific">Treponema vincentii F0403</name>
    <dbReference type="NCBI Taxonomy" id="1125702"/>
    <lineage>
        <taxon>Bacteria</taxon>
        <taxon>Pseudomonadati</taxon>
        <taxon>Spirochaetota</taxon>
        <taxon>Spirochaetia</taxon>
        <taxon>Spirochaetales</taxon>
        <taxon>Treponemataceae</taxon>
        <taxon>Treponema</taxon>
    </lineage>
</organism>
<sequence length="181" mass="20620">MKDIVLLSHCLLNPFSKVNNNKEPDDVSALIEWLMKNKIGIIQLKCPETEMYGLKRWGHVREQFDTPHYRHVSRTLISQTIDEVKEYIRNGYKLSAVIGIDGSPSCGVHCSCSSKRWGGEISIIQDLKEVKQIDYCNLPGIFMEELQMQLEQNGIHTAFLAYKGKALDALIKEAELLIRSV</sequence>
<evidence type="ECO:0000313" key="2">
    <source>
        <dbReference type="Proteomes" id="UP000014605"/>
    </source>
</evidence>
<reference evidence="1 2" key="1">
    <citation type="submission" date="2013-04" db="EMBL/GenBank/DDBJ databases">
        <title>The Genome Sequence of Treponema vincentii F0403.</title>
        <authorList>
            <consortium name="The Broad Institute Genomics Platform"/>
            <person name="Earl A."/>
            <person name="Ward D."/>
            <person name="Feldgarden M."/>
            <person name="Gevers D."/>
            <person name="Leonetti C."/>
            <person name="Izard J."/>
            <person name="Walker B."/>
            <person name="Young S."/>
            <person name="Zeng Q."/>
            <person name="Gargeya S."/>
            <person name="Fitzgerald M."/>
            <person name="Haas B."/>
            <person name="Abouelleil A."/>
            <person name="Allen A.W."/>
            <person name="Alvarado L."/>
            <person name="Arachchi H.M."/>
            <person name="Berlin A.M."/>
            <person name="Chapman S.B."/>
            <person name="Gainer-Dewar J."/>
            <person name="Goldberg J."/>
            <person name="Griggs A."/>
            <person name="Gujja S."/>
            <person name="Hansen M."/>
            <person name="Howarth C."/>
            <person name="Imamovic A."/>
            <person name="Ireland A."/>
            <person name="Larimer J."/>
            <person name="McCowan C."/>
            <person name="Murphy C."/>
            <person name="Pearson M."/>
            <person name="Poon T.W."/>
            <person name="Priest M."/>
            <person name="Roberts A."/>
            <person name="Saif S."/>
            <person name="Shea T."/>
            <person name="Sisk P."/>
            <person name="Sykes S."/>
            <person name="Wortman J."/>
            <person name="Nusbaum C."/>
            <person name="Birren B."/>
        </authorList>
    </citation>
    <scope>NUCLEOTIDE SEQUENCE [LARGE SCALE GENOMIC DNA]</scope>
    <source>
        <strain evidence="1 2">F0403</strain>
    </source>
</reference>
<dbReference type="InterPro" id="IPR054648">
    <property type="entry name" value="TudS-rel"/>
</dbReference>
<name>S3LR14_9SPIR</name>
<comment type="caution">
    <text evidence="1">The sequence shown here is derived from an EMBL/GenBank/DDBJ whole genome shotgun (WGS) entry which is preliminary data.</text>
</comment>
<dbReference type="PATRIC" id="fig|1125702.3.peg.1410"/>
<proteinExistence type="predicted"/>
<dbReference type="AlphaFoldDB" id="S3LR14"/>
<keyword evidence="2" id="KW-1185">Reference proteome</keyword>
<protein>
    <recommendedName>
        <fullName evidence="3">DUF523 domain-containing protein</fullName>
    </recommendedName>
</protein>
<evidence type="ECO:0000313" key="1">
    <source>
        <dbReference type="EMBL" id="EPF46782.1"/>
    </source>
</evidence>
<dbReference type="NCBIfam" id="NF045597">
    <property type="entry name" value="TudS_rel_CD3072"/>
    <property type="match status" value="1"/>
</dbReference>
<dbReference type="GeneID" id="301461520"/>
<gene>
    <name evidence="1" type="ORF">HMPREF1222_01359</name>
</gene>